<sequence>MEFICWRTVIPFTSAISRPQDTFSGSSVRGLGVLKNTKMFTDPSADDAMNAFICTKCWPRKRSARGRQAWKQRVLEVFLHSLRSGTELAICSMLVFLLVEHEAMFKHGNGERGLARVD</sequence>
<dbReference type="HOGENOM" id="CLU_2074520_0_0_1"/>
<name>A0A0C3D4I6_9AGAM</name>
<keyword evidence="2" id="KW-1185">Reference proteome</keyword>
<organism evidence="1 2">
    <name type="scientific">Scleroderma citrinum Foug A</name>
    <dbReference type="NCBI Taxonomy" id="1036808"/>
    <lineage>
        <taxon>Eukaryota</taxon>
        <taxon>Fungi</taxon>
        <taxon>Dikarya</taxon>
        <taxon>Basidiomycota</taxon>
        <taxon>Agaricomycotina</taxon>
        <taxon>Agaricomycetes</taxon>
        <taxon>Agaricomycetidae</taxon>
        <taxon>Boletales</taxon>
        <taxon>Sclerodermatineae</taxon>
        <taxon>Sclerodermataceae</taxon>
        <taxon>Scleroderma</taxon>
    </lineage>
</organism>
<dbReference type="InParanoid" id="A0A0C3D4I6"/>
<dbReference type="AlphaFoldDB" id="A0A0C3D4I6"/>
<proteinExistence type="predicted"/>
<gene>
    <name evidence="1" type="ORF">SCLCIDRAFT_653457</name>
</gene>
<reference evidence="1 2" key="1">
    <citation type="submission" date="2014-04" db="EMBL/GenBank/DDBJ databases">
        <authorList>
            <consortium name="DOE Joint Genome Institute"/>
            <person name="Kuo A."/>
            <person name="Kohler A."/>
            <person name="Nagy L.G."/>
            <person name="Floudas D."/>
            <person name="Copeland A."/>
            <person name="Barry K.W."/>
            <person name="Cichocki N."/>
            <person name="Veneault-Fourrey C."/>
            <person name="LaButti K."/>
            <person name="Lindquist E.A."/>
            <person name="Lipzen A."/>
            <person name="Lundell T."/>
            <person name="Morin E."/>
            <person name="Murat C."/>
            <person name="Sun H."/>
            <person name="Tunlid A."/>
            <person name="Henrissat B."/>
            <person name="Grigoriev I.V."/>
            <person name="Hibbett D.S."/>
            <person name="Martin F."/>
            <person name="Nordberg H.P."/>
            <person name="Cantor M.N."/>
            <person name="Hua S.X."/>
        </authorList>
    </citation>
    <scope>NUCLEOTIDE SEQUENCE [LARGE SCALE GENOMIC DNA]</scope>
    <source>
        <strain evidence="1 2">Foug A</strain>
    </source>
</reference>
<protein>
    <submittedName>
        <fullName evidence="1">Uncharacterized protein</fullName>
    </submittedName>
</protein>
<evidence type="ECO:0000313" key="2">
    <source>
        <dbReference type="Proteomes" id="UP000053989"/>
    </source>
</evidence>
<dbReference type="EMBL" id="KN822265">
    <property type="protein sequence ID" value="KIM51329.1"/>
    <property type="molecule type" value="Genomic_DNA"/>
</dbReference>
<dbReference type="Proteomes" id="UP000053989">
    <property type="component" value="Unassembled WGS sequence"/>
</dbReference>
<evidence type="ECO:0000313" key="1">
    <source>
        <dbReference type="EMBL" id="KIM51329.1"/>
    </source>
</evidence>
<accession>A0A0C3D4I6</accession>
<reference evidence="2" key="2">
    <citation type="submission" date="2015-01" db="EMBL/GenBank/DDBJ databases">
        <title>Evolutionary Origins and Diversification of the Mycorrhizal Mutualists.</title>
        <authorList>
            <consortium name="DOE Joint Genome Institute"/>
            <consortium name="Mycorrhizal Genomics Consortium"/>
            <person name="Kohler A."/>
            <person name="Kuo A."/>
            <person name="Nagy L.G."/>
            <person name="Floudas D."/>
            <person name="Copeland A."/>
            <person name="Barry K.W."/>
            <person name="Cichocki N."/>
            <person name="Veneault-Fourrey C."/>
            <person name="LaButti K."/>
            <person name="Lindquist E.A."/>
            <person name="Lipzen A."/>
            <person name="Lundell T."/>
            <person name="Morin E."/>
            <person name="Murat C."/>
            <person name="Riley R."/>
            <person name="Ohm R."/>
            <person name="Sun H."/>
            <person name="Tunlid A."/>
            <person name="Henrissat B."/>
            <person name="Grigoriev I.V."/>
            <person name="Hibbett D.S."/>
            <person name="Martin F."/>
        </authorList>
    </citation>
    <scope>NUCLEOTIDE SEQUENCE [LARGE SCALE GENOMIC DNA]</scope>
    <source>
        <strain evidence="2">Foug A</strain>
    </source>
</reference>